<gene>
    <name evidence="2" type="ORF">CC80DRAFT_30286</name>
</gene>
<sequence>MRASRSEITLESISNCASVHDRCREGCPRRSGALAHDPVVGLVGCGALAIYPFTQPSLIRHIDVWINRQRSCRPRMMPVSNLPRSQKRSSAQPHVNTCFH</sequence>
<proteinExistence type="predicted"/>
<feature type="compositionally biased region" description="Polar residues" evidence="1">
    <location>
        <begin position="82"/>
        <end position="100"/>
    </location>
</feature>
<evidence type="ECO:0000256" key="1">
    <source>
        <dbReference type="SAM" id="MobiDB-lite"/>
    </source>
</evidence>
<evidence type="ECO:0000313" key="2">
    <source>
        <dbReference type="EMBL" id="KAF1958401.1"/>
    </source>
</evidence>
<feature type="region of interest" description="Disordered" evidence="1">
    <location>
        <begin position="76"/>
        <end position="100"/>
    </location>
</feature>
<keyword evidence="3" id="KW-1185">Reference proteome</keyword>
<reference evidence="2" key="1">
    <citation type="journal article" date="2020" name="Stud. Mycol.">
        <title>101 Dothideomycetes genomes: a test case for predicting lifestyles and emergence of pathogens.</title>
        <authorList>
            <person name="Haridas S."/>
            <person name="Albert R."/>
            <person name="Binder M."/>
            <person name="Bloem J."/>
            <person name="Labutti K."/>
            <person name="Salamov A."/>
            <person name="Andreopoulos B."/>
            <person name="Baker S."/>
            <person name="Barry K."/>
            <person name="Bills G."/>
            <person name="Bluhm B."/>
            <person name="Cannon C."/>
            <person name="Castanera R."/>
            <person name="Culley D."/>
            <person name="Daum C."/>
            <person name="Ezra D."/>
            <person name="Gonzalez J."/>
            <person name="Henrissat B."/>
            <person name="Kuo A."/>
            <person name="Liang C."/>
            <person name="Lipzen A."/>
            <person name="Lutzoni F."/>
            <person name="Magnuson J."/>
            <person name="Mondo S."/>
            <person name="Nolan M."/>
            <person name="Ohm R."/>
            <person name="Pangilinan J."/>
            <person name="Park H.-J."/>
            <person name="Ramirez L."/>
            <person name="Alfaro M."/>
            <person name="Sun H."/>
            <person name="Tritt A."/>
            <person name="Yoshinaga Y."/>
            <person name="Zwiers L.-H."/>
            <person name="Turgeon B."/>
            <person name="Goodwin S."/>
            <person name="Spatafora J."/>
            <person name="Crous P."/>
            <person name="Grigoriev I."/>
        </authorList>
    </citation>
    <scope>NUCLEOTIDE SEQUENCE</scope>
    <source>
        <strain evidence="2">CBS 675.92</strain>
    </source>
</reference>
<evidence type="ECO:0000313" key="3">
    <source>
        <dbReference type="Proteomes" id="UP000800035"/>
    </source>
</evidence>
<name>A0A6A5U0G6_9PLEO</name>
<organism evidence="2 3">
    <name type="scientific">Byssothecium circinans</name>
    <dbReference type="NCBI Taxonomy" id="147558"/>
    <lineage>
        <taxon>Eukaryota</taxon>
        <taxon>Fungi</taxon>
        <taxon>Dikarya</taxon>
        <taxon>Ascomycota</taxon>
        <taxon>Pezizomycotina</taxon>
        <taxon>Dothideomycetes</taxon>
        <taxon>Pleosporomycetidae</taxon>
        <taxon>Pleosporales</taxon>
        <taxon>Massarineae</taxon>
        <taxon>Massarinaceae</taxon>
        <taxon>Byssothecium</taxon>
    </lineage>
</organism>
<protein>
    <submittedName>
        <fullName evidence="2">Uncharacterized protein</fullName>
    </submittedName>
</protein>
<dbReference type="Proteomes" id="UP000800035">
    <property type="component" value="Unassembled WGS sequence"/>
</dbReference>
<accession>A0A6A5U0G6</accession>
<dbReference type="AlphaFoldDB" id="A0A6A5U0G6"/>
<dbReference type="EMBL" id="ML976987">
    <property type="protein sequence ID" value="KAF1958401.1"/>
    <property type="molecule type" value="Genomic_DNA"/>
</dbReference>